<accession>A0A9P7JKH0</accession>
<keyword evidence="2" id="KW-1185">Reference proteome</keyword>
<dbReference type="RefSeq" id="XP_041200438.1">
    <property type="nucleotide sequence ID" value="XM_041334081.1"/>
</dbReference>
<dbReference type="AlphaFoldDB" id="A0A9P7JKH0"/>
<dbReference type="GeneID" id="64628098"/>
<sequence>MRMEERVKLTVSEPRARKAGTVRLVCNIQMLLGPEGSHEVVALRTQTVPDGTTMVLGWMDVTLSLTSESTF</sequence>
<feature type="non-terminal residue" evidence="1">
    <location>
        <position position="1"/>
    </location>
</feature>
<gene>
    <name evidence="1" type="ORF">BJ212DRAFT_1313305</name>
</gene>
<evidence type="ECO:0000313" key="1">
    <source>
        <dbReference type="EMBL" id="KAG1827591.1"/>
    </source>
</evidence>
<dbReference type="EMBL" id="JABBWG010000001">
    <property type="protein sequence ID" value="KAG1827591.1"/>
    <property type="molecule type" value="Genomic_DNA"/>
</dbReference>
<comment type="caution">
    <text evidence="1">The sequence shown here is derived from an EMBL/GenBank/DDBJ whole genome shotgun (WGS) entry which is preliminary data.</text>
</comment>
<name>A0A9P7JKH0_9AGAM</name>
<evidence type="ECO:0000313" key="2">
    <source>
        <dbReference type="Proteomes" id="UP000807769"/>
    </source>
</evidence>
<proteinExistence type="predicted"/>
<reference evidence="1" key="1">
    <citation type="journal article" date="2020" name="New Phytol.">
        <title>Comparative genomics reveals dynamic genome evolution in host specialist ectomycorrhizal fungi.</title>
        <authorList>
            <person name="Lofgren L.A."/>
            <person name="Nguyen N.H."/>
            <person name="Vilgalys R."/>
            <person name="Ruytinx J."/>
            <person name="Liao H.L."/>
            <person name="Branco S."/>
            <person name="Kuo A."/>
            <person name="LaButti K."/>
            <person name="Lipzen A."/>
            <person name="Andreopoulos W."/>
            <person name="Pangilinan J."/>
            <person name="Riley R."/>
            <person name="Hundley H."/>
            <person name="Na H."/>
            <person name="Barry K."/>
            <person name="Grigoriev I.V."/>
            <person name="Stajich J.E."/>
            <person name="Kennedy P.G."/>
        </authorList>
    </citation>
    <scope>NUCLEOTIDE SEQUENCE</scope>
    <source>
        <strain evidence="1">MN1</strain>
    </source>
</reference>
<dbReference type="Proteomes" id="UP000807769">
    <property type="component" value="Unassembled WGS sequence"/>
</dbReference>
<organism evidence="1 2">
    <name type="scientific">Suillus subaureus</name>
    <dbReference type="NCBI Taxonomy" id="48587"/>
    <lineage>
        <taxon>Eukaryota</taxon>
        <taxon>Fungi</taxon>
        <taxon>Dikarya</taxon>
        <taxon>Basidiomycota</taxon>
        <taxon>Agaricomycotina</taxon>
        <taxon>Agaricomycetes</taxon>
        <taxon>Agaricomycetidae</taxon>
        <taxon>Boletales</taxon>
        <taxon>Suillineae</taxon>
        <taxon>Suillaceae</taxon>
        <taxon>Suillus</taxon>
    </lineage>
</organism>
<protein>
    <submittedName>
        <fullName evidence="1">Uncharacterized protein</fullName>
    </submittedName>
</protein>